<name>A0ABQ9XEM2_9EUKA</name>
<keyword evidence="2" id="KW-1185">Reference proteome</keyword>
<evidence type="ECO:0000313" key="2">
    <source>
        <dbReference type="Proteomes" id="UP001281761"/>
    </source>
</evidence>
<accession>A0ABQ9XEM2</accession>
<reference evidence="1 2" key="1">
    <citation type="journal article" date="2022" name="bioRxiv">
        <title>Genomics of Preaxostyla Flagellates Illuminates Evolutionary Transitions and the Path Towards Mitochondrial Loss.</title>
        <authorList>
            <person name="Novak L.V.F."/>
            <person name="Treitli S.C."/>
            <person name="Pyrih J."/>
            <person name="Halakuc P."/>
            <person name="Pipaliya S.V."/>
            <person name="Vacek V."/>
            <person name="Brzon O."/>
            <person name="Soukal P."/>
            <person name="Eme L."/>
            <person name="Dacks J.B."/>
            <person name="Karnkowska A."/>
            <person name="Elias M."/>
            <person name="Hampl V."/>
        </authorList>
    </citation>
    <scope>NUCLEOTIDE SEQUENCE [LARGE SCALE GENOMIC DNA]</scope>
    <source>
        <strain evidence="1">NAU3</strain>
        <tissue evidence="1">Gut</tissue>
    </source>
</reference>
<dbReference type="Proteomes" id="UP001281761">
    <property type="component" value="Unassembled WGS sequence"/>
</dbReference>
<organism evidence="1 2">
    <name type="scientific">Blattamonas nauphoetae</name>
    <dbReference type="NCBI Taxonomy" id="2049346"/>
    <lineage>
        <taxon>Eukaryota</taxon>
        <taxon>Metamonada</taxon>
        <taxon>Preaxostyla</taxon>
        <taxon>Oxymonadida</taxon>
        <taxon>Blattamonas</taxon>
    </lineage>
</organism>
<protein>
    <submittedName>
        <fullName evidence="1">Uncharacterized protein</fullName>
    </submittedName>
</protein>
<sequence>MSMTESVCLSVSRLVAQNLLLNQPLVSIPSTTELSPLMDSLSTGHSNMLTQTLHFCLPPSHSIESFIFNGISLRSDAALDDPVDTETSCRFAASRSRRVPLSSFLFPLSEVVPPHTVLMKNLEFVLPLFSAHPQSIIAVMSARLFRIDCVSKSLGAGHTDSSLLLFHATLPSTAVIFVTHFHQQHIATRYSITQTICPISAETGVKCDSG</sequence>
<gene>
    <name evidence="1" type="ORF">BLNAU_15254</name>
</gene>
<proteinExistence type="predicted"/>
<comment type="caution">
    <text evidence="1">The sequence shown here is derived from an EMBL/GenBank/DDBJ whole genome shotgun (WGS) entry which is preliminary data.</text>
</comment>
<dbReference type="EMBL" id="JARBJD010000148">
    <property type="protein sequence ID" value="KAK2949859.1"/>
    <property type="molecule type" value="Genomic_DNA"/>
</dbReference>
<evidence type="ECO:0000313" key="1">
    <source>
        <dbReference type="EMBL" id="KAK2949859.1"/>
    </source>
</evidence>